<keyword evidence="3" id="KW-1185">Reference proteome</keyword>
<dbReference type="PROSITE" id="PS50280">
    <property type="entry name" value="SET"/>
    <property type="match status" value="1"/>
</dbReference>
<dbReference type="SUPFAM" id="SSF82199">
    <property type="entry name" value="SET domain"/>
    <property type="match status" value="1"/>
</dbReference>
<dbReference type="Proteomes" id="UP000825890">
    <property type="component" value="Unassembled WGS sequence"/>
</dbReference>
<dbReference type="SMART" id="SM00317">
    <property type="entry name" value="SET"/>
    <property type="match status" value="1"/>
</dbReference>
<dbReference type="InterPro" id="IPR001214">
    <property type="entry name" value="SET_dom"/>
</dbReference>
<evidence type="ECO:0000259" key="1">
    <source>
        <dbReference type="PROSITE" id="PS50280"/>
    </source>
</evidence>
<gene>
    <name evidence="2" type="ORF">CKM354_000805800</name>
</gene>
<accession>A0A9P3CNY2</accession>
<evidence type="ECO:0000313" key="3">
    <source>
        <dbReference type="Proteomes" id="UP000825890"/>
    </source>
</evidence>
<dbReference type="AlphaFoldDB" id="A0A9P3CNY2"/>
<comment type="caution">
    <text evidence="2">The sequence shown here is derived from an EMBL/GenBank/DDBJ whole genome shotgun (WGS) entry which is preliminary data.</text>
</comment>
<dbReference type="CDD" id="cd20071">
    <property type="entry name" value="SET_SMYD"/>
    <property type="match status" value="1"/>
</dbReference>
<dbReference type="PANTHER" id="PTHR47643:SF2">
    <property type="entry name" value="TPR DOMAIN PROTEIN (AFU_ORTHOLOGUE AFUA_5G12710)"/>
    <property type="match status" value="1"/>
</dbReference>
<reference evidence="2 3" key="1">
    <citation type="submission" date="2021-01" db="EMBL/GenBank/DDBJ databases">
        <title>Cercospora kikuchii MAFF 305040 whole genome shotgun sequence.</title>
        <authorList>
            <person name="Kashiwa T."/>
            <person name="Suzuki T."/>
        </authorList>
    </citation>
    <scope>NUCLEOTIDE SEQUENCE [LARGE SCALE GENOMIC DNA]</scope>
    <source>
        <strain evidence="2 3">MAFF 305040</strain>
    </source>
</reference>
<proteinExistence type="predicted"/>
<protein>
    <recommendedName>
        <fullName evidence="1">SET domain-containing protein</fullName>
    </recommendedName>
</protein>
<dbReference type="Gene3D" id="2.170.270.10">
    <property type="entry name" value="SET domain"/>
    <property type="match status" value="1"/>
</dbReference>
<organism evidence="2 3">
    <name type="scientific">Cercospora kikuchii</name>
    <dbReference type="NCBI Taxonomy" id="84275"/>
    <lineage>
        <taxon>Eukaryota</taxon>
        <taxon>Fungi</taxon>
        <taxon>Dikarya</taxon>
        <taxon>Ascomycota</taxon>
        <taxon>Pezizomycotina</taxon>
        <taxon>Dothideomycetes</taxon>
        <taxon>Dothideomycetidae</taxon>
        <taxon>Mycosphaerellales</taxon>
        <taxon>Mycosphaerellaceae</taxon>
        <taxon>Cercospora</taxon>
    </lineage>
</organism>
<dbReference type="InterPro" id="IPR046341">
    <property type="entry name" value="SET_dom_sf"/>
</dbReference>
<dbReference type="OrthoDB" id="438641at2759"/>
<dbReference type="RefSeq" id="XP_044659359.1">
    <property type="nucleotide sequence ID" value="XM_044803424.1"/>
</dbReference>
<dbReference type="Pfam" id="PF00856">
    <property type="entry name" value="SET"/>
    <property type="match status" value="1"/>
</dbReference>
<dbReference type="EMBL" id="BOLY01000005">
    <property type="protein sequence ID" value="GIZ44872.1"/>
    <property type="molecule type" value="Genomic_DNA"/>
</dbReference>
<feature type="domain" description="SET" evidence="1">
    <location>
        <begin position="227"/>
        <end position="414"/>
    </location>
</feature>
<name>A0A9P3CNY2_9PEZI</name>
<evidence type="ECO:0000313" key="2">
    <source>
        <dbReference type="EMBL" id="GIZ44872.1"/>
    </source>
</evidence>
<dbReference type="InterPro" id="IPR053209">
    <property type="entry name" value="Gramillin-biosynth_MTr"/>
</dbReference>
<dbReference type="PANTHER" id="PTHR47643">
    <property type="entry name" value="TPR DOMAIN PROTEIN (AFU_ORTHOLOGUE AFUA_5G12710)"/>
    <property type="match status" value="1"/>
</dbReference>
<sequence>MAELEQQKHSVVEHFRAACAAQKQQADQLKGKPRDQLPFLSRDAIRQTLKAGHEQQSQTADSAENSLHVLIVAHPYPACSKSVRELDCTLSIKDMLLETRHDGRALILRRFDSVVTNAVGGTYGVEDAAGTTELLLIDAFNFAGDDVLPAGAVFAIKEPYCKVDAGGNARIKVSHPTDLVHLNPGDQLSPLHWRVDGLAVSGTMASTVTQTDTKVTGSAKDYTDETDQTEVRSTPQAGRGLFATNSFKLGDQILAERAAFLVSVKDDNTYHALKYDLSRNMMTDDRIGAPYKELARKLLHDPTLAFKVFDLHSGVITAPCDAENRVDGKPVLDIFHIHEVWATNAIACPVSVEDKAFPGRLSADSVLASGLWCRTAYCNHSCMPNAEKSIKDGVLTLRATRTIKEDEEITISYGEFSNQAEKQRALYRIWGFKCDCKLCKAEARDTDDILNRREALRARISAPLPAKLDATVVSDSRAMVTDAQATYAEFDDDTLPRLVIAEAYSRLYAVYSKLLNLDAAEKALLSMLKALAVLDFTSAGEVVPLGGNLEEITVTNVLLLADLQKKADQNVVALRLEKFAQKVYLTLNGDMSGFEKLVLPVIPSYVENGGED</sequence>
<dbReference type="GeneID" id="68293633"/>